<organism evidence="1 2">
    <name type="scientific">Trifolium pratense</name>
    <name type="common">Red clover</name>
    <dbReference type="NCBI Taxonomy" id="57577"/>
    <lineage>
        <taxon>Eukaryota</taxon>
        <taxon>Viridiplantae</taxon>
        <taxon>Streptophyta</taxon>
        <taxon>Embryophyta</taxon>
        <taxon>Tracheophyta</taxon>
        <taxon>Spermatophyta</taxon>
        <taxon>Magnoliopsida</taxon>
        <taxon>eudicotyledons</taxon>
        <taxon>Gunneridae</taxon>
        <taxon>Pentapetalae</taxon>
        <taxon>rosids</taxon>
        <taxon>fabids</taxon>
        <taxon>Fabales</taxon>
        <taxon>Fabaceae</taxon>
        <taxon>Papilionoideae</taxon>
        <taxon>50 kb inversion clade</taxon>
        <taxon>NPAAA clade</taxon>
        <taxon>Hologalegina</taxon>
        <taxon>IRL clade</taxon>
        <taxon>Trifolieae</taxon>
        <taxon>Trifolium</taxon>
    </lineage>
</organism>
<comment type="caution">
    <text evidence="1">The sequence shown here is derived from an EMBL/GenBank/DDBJ whole genome shotgun (WGS) entry which is preliminary data.</text>
</comment>
<evidence type="ECO:0000313" key="1">
    <source>
        <dbReference type="EMBL" id="PNY14321.1"/>
    </source>
</evidence>
<proteinExistence type="predicted"/>
<protein>
    <submittedName>
        <fullName evidence="1">Cyclic nucleotide-gated ion channel 2-like protein</fullName>
    </submittedName>
</protein>
<dbReference type="AlphaFoldDB" id="A0A2K3PGB2"/>
<gene>
    <name evidence="1" type="ORF">L195_g011000</name>
</gene>
<dbReference type="EMBL" id="ASHM01006757">
    <property type="protein sequence ID" value="PNY14321.1"/>
    <property type="molecule type" value="Genomic_DNA"/>
</dbReference>
<dbReference type="STRING" id="57577.A0A2K3PGB2"/>
<name>A0A2K3PGB2_TRIPR</name>
<dbReference type="Proteomes" id="UP000236291">
    <property type="component" value="Unassembled WGS sequence"/>
</dbReference>
<evidence type="ECO:0000313" key="2">
    <source>
        <dbReference type="Proteomes" id="UP000236291"/>
    </source>
</evidence>
<reference evidence="1 2" key="2">
    <citation type="journal article" date="2017" name="Front. Plant Sci.">
        <title>Gene Classification and Mining of Molecular Markers Useful in Red Clover (Trifolium pratense) Breeding.</title>
        <authorList>
            <person name="Istvanek J."/>
            <person name="Dluhosova J."/>
            <person name="Dluhos P."/>
            <person name="Patkova L."/>
            <person name="Nedelnik J."/>
            <person name="Repkova J."/>
        </authorList>
    </citation>
    <scope>NUCLEOTIDE SEQUENCE [LARGE SCALE GENOMIC DNA]</scope>
    <source>
        <strain evidence="2">cv. Tatra</strain>
        <tissue evidence="1">Young leaves</tissue>
    </source>
</reference>
<accession>A0A2K3PGB2</accession>
<sequence>MEFVDIPVLGKHSSWFSLLTNCVGKVEEAGGGDILAGGGLVKVNNDIEEEEEEGGGGGGGGYNNSMNFKMWYSSFAVLDSYEICVLCNDGEEVRRVCIWTLVVTVARSVVDAVHLFHIVLQLRLAYVSRESLVVGCGKLVWDAHAIASDHMRSFKGFWLLEGVAMSLRFNALHHAFNINVKDLLDAVSSSVMLRGNMLSVIVATMKSMWWKLNNDE</sequence>
<reference evidence="1 2" key="1">
    <citation type="journal article" date="2014" name="Am. J. Bot.">
        <title>Genome assembly and annotation for red clover (Trifolium pratense; Fabaceae).</title>
        <authorList>
            <person name="Istvanek J."/>
            <person name="Jaros M."/>
            <person name="Krenek A."/>
            <person name="Repkova J."/>
        </authorList>
    </citation>
    <scope>NUCLEOTIDE SEQUENCE [LARGE SCALE GENOMIC DNA]</scope>
    <source>
        <strain evidence="2">cv. Tatra</strain>
        <tissue evidence="1">Young leaves</tissue>
    </source>
</reference>